<gene>
    <name evidence="5" type="ORF">MESMT1_1981</name>
    <name evidence="6" type="ORF">SAMN02910340_02101</name>
</gene>
<feature type="transmembrane region" description="Helical" evidence="3">
    <location>
        <begin position="468"/>
        <end position="486"/>
    </location>
</feature>
<keyword evidence="3" id="KW-0472">Membrane</keyword>
<keyword evidence="8" id="KW-1185">Reference proteome</keyword>
<evidence type="ECO:0000313" key="6">
    <source>
        <dbReference type="EMBL" id="SFT73482.1"/>
    </source>
</evidence>
<feature type="coiled-coil region" evidence="2">
    <location>
        <begin position="936"/>
        <end position="967"/>
    </location>
</feature>
<evidence type="ECO:0000256" key="1">
    <source>
        <dbReference type="ARBA" id="ARBA00022612"/>
    </source>
</evidence>
<feature type="transmembrane region" description="Helical" evidence="3">
    <location>
        <begin position="408"/>
        <end position="430"/>
    </location>
</feature>
<protein>
    <submittedName>
        <fullName evidence="6">Phage-related minor tail protein</fullName>
    </submittedName>
</protein>
<organism evidence="6 8">
    <name type="scientific">Methanosarcina thermophila</name>
    <dbReference type="NCBI Taxonomy" id="2210"/>
    <lineage>
        <taxon>Archaea</taxon>
        <taxon>Methanobacteriati</taxon>
        <taxon>Methanobacteriota</taxon>
        <taxon>Stenosarchaea group</taxon>
        <taxon>Methanomicrobia</taxon>
        <taxon>Methanosarcinales</taxon>
        <taxon>Methanosarcinaceae</taxon>
        <taxon>Methanosarcina</taxon>
    </lineage>
</organism>
<keyword evidence="1" id="KW-1188">Viral release from host cell</keyword>
<evidence type="ECO:0000313" key="7">
    <source>
        <dbReference type="Proteomes" id="UP000265557"/>
    </source>
</evidence>
<dbReference type="Gene3D" id="1.20.120.20">
    <property type="entry name" value="Apolipoprotein"/>
    <property type="match status" value="1"/>
</dbReference>
<dbReference type="Pfam" id="PF10145">
    <property type="entry name" value="PhageMin_Tail"/>
    <property type="match status" value="1"/>
</dbReference>
<accession>A0A1I7AEV8</accession>
<keyword evidence="3" id="KW-1133">Transmembrane helix</keyword>
<dbReference type="PANTHER" id="PTHR37813">
    <property type="entry name" value="FELS-2 PROPHAGE PROTEIN"/>
    <property type="match status" value="1"/>
</dbReference>
<dbReference type="EMBL" id="FPAO01000008">
    <property type="protein sequence ID" value="SFT73482.1"/>
    <property type="molecule type" value="Genomic_DNA"/>
</dbReference>
<dbReference type="InterPro" id="IPR016024">
    <property type="entry name" value="ARM-type_fold"/>
</dbReference>
<dbReference type="RefSeq" id="WP_149761815.1">
    <property type="nucleotide sequence ID" value="NZ_FPAO01000008.1"/>
</dbReference>
<feature type="transmembrane region" description="Helical" evidence="3">
    <location>
        <begin position="437"/>
        <end position="462"/>
    </location>
</feature>
<feature type="transmembrane region" description="Helical" evidence="3">
    <location>
        <begin position="682"/>
        <end position="709"/>
    </location>
</feature>
<reference evidence="5 7" key="1">
    <citation type="submission" date="2016-09" db="EMBL/GenBank/DDBJ databases">
        <title>Complete Genome Sequence of Methanosarcina thermophila MT-1.</title>
        <authorList>
            <person name="Kouzuma A."/>
        </authorList>
    </citation>
    <scope>NUCLEOTIDE SEQUENCE [LARGE SCALE GENOMIC DNA]</scope>
    <source>
        <strain evidence="5 7">MT-1</strain>
    </source>
</reference>
<evidence type="ECO:0000313" key="8">
    <source>
        <dbReference type="Proteomes" id="UP000323733"/>
    </source>
</evidence>
<dbReference type="InterPro" id="IPR010090">
    <property type="entry name" value="Phage_tape_meas"/>
</dbReference>
<dbReference type="AlphaFoldDB" id="A0A1I7AEV8"/>
<evidence type="ECO:0000256" key="3">
    <source>
        <dbReference type="SAM" id="Phobius"/>
    </source>
</evidence>
<dbReference type="PANTHER" id="PTHR37813:SF1">
    <property type="entry name" value="FELS-2 PROPHAGE PROTEIN"/>
    <property type="match status" value="1"/>
</dbReference>
<proteinExistence type="predicted"/>
<dbReference type="Proteomes" id="UP000323733">
    <property type="component" value="Unassembled WGS sequence"/>
</dbReference>
<evidence type="ECO:0000313" key="5">
    <source>
        <dbReference type="EMBL" id="BAW29911.1"/>
    </source>
</evidence>
<sequence>MSAGELVVSIIGDMKELSRVFSQVQTEVGKVGKQFETMGKSLSSAGTSMAAGITVPILAIAGTGALLVNWANDVGKSQGQVKASLGLTAEEANKLTDAAMNVWKNGFGDSIDAVNQVIVSVRQNMGDLAGQELESVASGAITISELFGDDVNEVTAAAGVLMRNFGIDGQHALDIITTGYQQGGDFSKELLDTLREYAPQFQAMGVSADEFLAILISGAEAGAWNLDKVADAVKEFNIRAQDGSDLTISGFAAIGLSADEMSQKIAAGGDSAKEAFIATVAGLMAIEDPVKRNIAGVALFGTQWEDVKAQVIDATASGIQNVQDVAGATDKAAKDVADSNPMLALTEAARDLQADLLPIIQGQIIPLITQDLLPILTGTLIPFIENVALPAISAFVEGFAALPEPVQLGAIAFTAFITALGPILMLVGAVVSSIGTLATAVGTGGVLATAFASAKLAITGFLTTLSGLALPIAAIIAVVAALALAWKNNWGDIQGKAKAVWDWLQSEMNKLVNRLEYYYHALVMAISAADLEDKWDRIKNRLEYYYHALVMGASGLYNDLKKYWDELSTALEPAKESLSSAWDSIKTIWETFKTSFLDSMSTLYENVKKALEPLWDTLDELWQQLKEDVIPVVLDFLGSFSGSAMDDAQGDIDSLTGIINFLSEKLSEFLDWVARHPEITEFVATVAAMAVAIPVALGLLAAGIVLFVAKVVSLFIELVKAAYDLYTDWKAHFENLKTTVTQAIDYIIAKVRGWYTENVNKFNLIKSAALDLLNNWRTHWDNIKTTLTQAVSDIVTRLQGWYNDTQARFTQVKTAALALLIDWRTHWENFKSTLTQAAAYIMTKLQGWYTDTQNKFNLVKAAALDILNNWRTHWENFKTALNLAVANIIAKLQSWYTDVQNRFNQVKAAALAFYNNWKARWDSIWKTLSDAKDYIINTAQMLYNDLLNRYNRIKAELSNLLTEWKARWNEIYTSVKTKATEIVNEVYGIVTKLKNKATEFYNAGKNLVQNLIDGINDKISSLRKKIDELTSMIADYLPMNSPSLKGALSKLPKWDDVVSSPVAKSLSSTVSAAKSAGSSIVSSIASGISSAAKTAYNAASSALKKVKSLLPHSPAEEGPFSEIPNWDSIFVDPMKESIARTAELAKPLSQALSSVRSPIDSLSGGLGQVAAVTNNSFAGDTITIGPNTLANSVDVRMLIEELNKYTANKRRARGLYS</sequence>
<accession>A0A3G9CYS3</accession>
<dbReference type="Proteomes" id="UP000265557">
    <property type="component" value="Chromosome"/>
</dbReference>
<evidence type="ECO:0000259" key="4">
    <source>
        <dbReference type="Pfam" id="PF10145"/>
    </source>
</evidence>
<keyword evidence="3" id="KW-0812">Transmembrane</keyword>
<dbReference type="SUPFAM" id="SSF48371">
    <property type="entry name" value="ARM repeat"/>
    <property type="match status" value="1"/>
</dbReference>
<reference evidence="6 8" key="2">
    <citation type="submission" date="2016-10" db="EMBL/GenBank/DDBJ databases">
        <authorList>
            <person name="Varghese N."/>
            <person name="Submissions S."/>
        </authorList>
    </citation>
    <scope>NUCLEOTIDE SEQUENCE [LARGE SCALE GENOMIC DNA]</scope>
    <source>
        <strain evidence="6 8">DSM 11855</strain>
    </source>
</reference>
<feature type="domain" description="Phage tail tape measure protein" evidence="4">
    <location>
        <begin position="126"/>
        <end position="301"/>
    </location>
</feature>
<name>A0A1I7AEV8_METTE</name>
<dbReference type="EMBL" id="AP017646">
    <property type="protein sequence ID" value="BAW29911.1"/>
    <property type="molecule type" value="Genomic_DNA"/>
</dbReference>
<keyword evidence="2" id="KW-0175">Coiled coil</keyword>
<evidence type="ECO:0000256" key="2">
    <source>
        <dbReference type="SAM" id="Coils"/>
    </source>
</evidence>